<evidence type="ECO:0000256" key="2">
    <source>
        <dbReference type="SAM" id="SignalP"/>
    </source>
</evidence>
<proteinExistence type="predicted"/>
<feature type="region of interest" description="Disordered" evidence="1">
    <location>
        <begin position="347"/>
        <end position="370"/>
    </location>
</feature>
<dbReference type="EMBL" id="HACG01006291">
    <property type="protein sequence ID" value="CEK53156.1"/>
    <property type="molecule type" value="Transcribed_RNA"/>
</dbReference>
<feature type="chain" id="PRO_5002110772" evidence="2">
    <location>
        <begin position="36"/>
        <end position="511"/>
    </location>
</feature>
<name>A0A0B6YBF6_9EUPU</name>
<sequence length="511" mass="59377">MYLHFFTLNAKISNMLRCMDLTFLALCTLTIQSSAANLGVPNNERKLENSASVYNDIPLQLENTNLISDSNNLDKSSILRQHICVPTLKLWMEAARQCMIHSTTEYPIKMSGTEPAVSREKVAHIPLNPEETNLENLQFPVASFSTAAKSDVSPQQENFDDINYSYKEHRTPDDMFQRFRKNKMNRMPFTFGKRNTDTRYDFDMNEKNLNQKSDYKQNVSYLNKNKINAVNGDAEMRQHMHSQVRQFGQVMKVVEQQEENKVGASYANIDHLLRTTRDVLNRMPVTYGKREEGDTYLSRQTINPIFRLRRDRIGRMPVTFGKRSSFEQPDDRDVKRSNIRIMDRFLNRQSARFPSSQENDNESEINDGDSFVRTAKGSLNRMPLAFGKRSNTRDSKYFERTSRNQIYRTPAVIGNTQYSNQDDDSLITKISDQTPSIFRNTENVNGKFDKSEDFQFPESSIFTRYERSKLERMPLAFGKRYLTSIDGNNDANNFYNVRKRSRLGRMPVSFG</sequence>
<protein>
    <submittedName>
        <fullName evidence="3">Uncharacterized protein</fullName>
    </submittedName>
</protein>
<feature type="signal peptide" evidence="2">
    <location>
        <begin position="1"/>
        <end position="35"/>
    </location>
</feature>
<evidence type="ECO:0000256" key="1">
    <source>
        <dbReference type="SAM" id="MobiDB-lite"/>
    </source>
</evidence>
<evidence type="ECO:0000313" key="3">
    <source>
        <dbReference type="EMBL" id="CEK53156.1"/>
    </source>
</evidence>
<gene>
    <name evidence="3" type="primary">ORF19278</name>
</gene>
<reference evidence="3" key="1">
    <citation type="submission" date="2014-12" db="EMBL/GenBank/DDBJ databases">
        <title>Insight into the proteome of Arion vulgaris.</title>
        <authorList>
            <person name="Aradska J."/>
            <person name="Bulat T."/>
            <person name="Smidak R."/>
            <person name="Sarate P."/>
            <person name="Gangsoo J."/>
            <person name="Sialana F."/>
            <person name="Bilban M."/>
            <person name="Lubec G."/>
        </authorList>
    </citation>
    <scope>NUCLEOTIDE SEQUENCE</scope>
    <source>
        <tissue evidence="3">Skin</tissue>
    </source>
</reference>
<feature type="compositionally biased region" description="Polar residues" evidence="1">
    <location>
        <begin position="347"/>
        <end position="358"/>
    </location>
</feature>
<keyword evidence="2" id="KW-0732">Signal</keyword>
<dbReference type="AlphaFoldDB" id="A0A0B6YBF6"/>
<accession>A0A0B6YBF6</accession>
<organism evidence="3">
    <name type="scientific">Arion vulgaris</name>
    <dbReference type="NCBI Taxonomy" id="1028688"/>
    <lineage>
        <taxon>Eukaryota</taxon>
        <taxon>Metazoa</taxon>
        <taxon>Spiralia</taxon>
        <taxon>Lophotrochozoa</taxon>
        <taxon>Mollusca</taxon>
        <taxon>Gastropoda</taxon>
        <taxon>Heterobranchia</taxon>
        <taxon>Euthyneura</taxon>
        <taxon>Panpulmonata</taxon>
        <taxon>Eupulmonata</taxon>
        <taxon>Stylommatophora</taxon>
        <taxon>Helicina</taxon>
        <taxon>Arionoidea</taxon>
        <taxon>Arionidae</taxon>
        <taxon>Arion</taxon>
    </lineage>
</organism>